<evidence type="ECO:0000256" key="1">
    <source>
        <dbReference type="ARBA" id="ARBA00023002"/>
    </source>
</evidence>
<dbReference type="PANTHER" id="PTHR43157">
    <property type="entry name" value="PHOSPHATIDYLINOSITOL-GLYCAN BIOSYNTHESIS CLASS F PROTEIN-RELATED"/>
    <property type="match status" value="1"/>
</dbReference>
<organism evidence="2 3">
    <name type="scientific">Halorubrum vacuolatum</name>
    <name type="common">Natronobacterium vacuolatum</name>
    <dbReference type="NCBI Taxonomy" id="63740"/>
    <lineage>
        <taxon>Archaea</taxon>
        <taxon>Methanobacteriati</taxon>
        <taxon>Methanobacteriota</taxon>
        <taxon>Stenosarchaea group</taxon>
        <taxon>Halobacteria</taxon>
        <taxon>Halobacteriales</taxon>
        <taxon>Haloferacaceae</taxon>
        <taxon>Halorubrum</taxon>
    </lineage>
</organism>
<evidence type="ECO:0000313" key="2">
    <source>
        <dbReference type="EMBL" id="SNR59664.1"/>
    </source>
</evidence>
<reference evidence="2 3" key="1">
    <citation type="submission" date="2017-06" db="EMBL/GenBank/DDBJ databases">
        <authorList>
            <person name="Kim H.J."/>
            <person name="Triplett B.A."/>
        </authorList>
    </citation>
    <scope>NUCLEOTIDE SEQUENCE [LARGE SCALE GENOMIC DNA]</scope>
    <source>
        <strain evidence="2 3">DSM 8800</strain>
    </source>
</reference>
<name>A0A238XMT3_HALVU</name>
<evidence type="ECO:0000313" key="3">
    <source>
        <dbReference type="Proteomes" id="UP000198397"/>
    </source>
</evidence>
<dbReference type="PANTHER" id="PTHR43157:SF31">
    <property type="entry name" value="PHOSPHATIDYLINOSITOL-GLYCAN BIOSYNTHESIS CLASS F PROTEIN"/>
    <property type="match status" value="1"/>
</dbReference>
<dbReference type="Pfam" id="PF00106">
    <property type="entry name" value="adh_short"/>
    <property type="match status" value="1"/>
</dbReference>
<dbReference type="OrthoDB" id="10454at2157"/>
<dbReference type="Gene3D" id="3.40.50.720">
    <property type="entry name" value="NAD(P)-binding Rossmann-like Domain"/>
    <property type="match status" value="1"/>
</dbReference>
<dbReference type="SUPFAM" id="SSF51735">
    <property type="entry name" value="NAD(P)-binding Rossmann-fold domains"/>
    <property type="match status" value="1"/>
</dbReference>
<dbReference type="GO" id="GO:0016491">
    <property type="term" value="F:oxidoreductase activity"/>
    <property type="evidence" value="ECO:0007669"/>
    <property type="project" value="UniProtKB-KW"/>
</dbReference>
<proteinExistence type="predicted"/>
<dbReference type="InterPro" id="IPR002347">
    <property type="entry name" value="SDR_fam"/>
</dbReference>
<keyword evidence="3" id="KW-1185">Reference proteome</keyword>
<dbReference type="AlphaFoldDB" id="A0A238XMT3"/>
<sequence>MSEWTDADVPSMAGRTVVITGANGGLGYEATRVFARKGATVIMACRSVERGARAKSAIRREEGRSRVPEEALVVRECDLASLASIRSFAEGITADFDAIDVLCNNAGVMAIPRSETEDGFETQFGVNHLGHFALTGRLFPLLRAAEAARVITHSSAAHEQGEMDFTDLNWERSYGKWRAYGRSKLANLLFAYELQRRLEKHDMETIKSVACIRL</sequence>
<gene>
    <name evidence="2" type="ORF">SAMN06264855_11947</name>
</gene>
<dbReference type="InterPro" id="IPR036291">
    <property type="entry name" value="NAD(P)-bd_dom_sf"/>
</dbReference>
<protein>
    <submittedName>
        <fullName evidence="2">NAD(P)-dependent dehydrogenase, short-chain alcohol dehydrogenase family</fullName>
    </submittedName>
</protein>
<keyword evidence="1" id="KW-0560">Oxidoreductase</keyword>
<dbReference type="Proteomes" id="UP000198397">
    <property type="component" value="Unassembled WGS sequence"/>
</dbReference>
<dbReference type="EMBL" id="FZNQ01000019">
    <property type="protein sequence ID" value="SNR59664.1"/>
    <property type="molecule type" value="Genomic_DNA"/>
</dbReference>
<accession>A0A238XMT3</accession>
<dbReference type="PRINTS" id="PR00081">
    <property type="entry name" value="GDHRDH"/>
</dbReference>